<dbReference type="RefSeq" id="WP_121532444.1">
    <property type="nucleotide sequence ID" value="NZ_RCHI01000005.1"/>
</dbReference>
<accession>A0A421BS16</accession>
<evidence type="ECO:0000313" key="2">
    <source>
        <dbReference type="EMBL" id="RLL71073.1"/>
    </source>
</evidence>
<protein>
    <submittedName>
        <fullName evidence="2">Phasin family protein</fullName>
    </submittedName>
</protein>
<dbReference type="InterPro" id="IPR018968">
    <property type="entry name" value="Phasin"/>
</dbReference>
<keyword evidence="3" id="KW-1185">Reference proteome</keyword>
<sequence length="126" mass="13951">MPPKTTTSTTTFTSMLKAPSADTWTMFMKPQARMAESMLKHNIEMLEFLKARFERDREMLDELADAGSPAEAMAMWQGFWQKMLTDYSVETNKLAASATEIAEQAIRTATEEGAAMVSAAGGKTKD</sequence>
<evidence type="ECO:0000313" key="3">
    <source>
        <dbReference type="Proteomes" id="UP000279673"/>
    </source>
</evidence>
<dbReference type="EMBL" id="RCHI01000005">
    <property type="protein sequence ID" value="RLL71073.1"/>
    <property type="molecule type" value="Genomic_DNA"/>
</dbReference>
<gene>
    <name evidence="2" type="ORF">DYS74_07540</name>
</gene>
<comment type="caution">
    <text evidence="2">The sequence shown here is derived from an EMBL/GenBank/DDBJ whole genome shotgun (WGS) entry which is preliminary data.</text>
</comment>
<name>A0A421BS16_9RHOB</name>
<organism evidence="2 3">
    <name type="scientific">Paenirhodobacter hankyongi</name>
    <dbReference type="NCBI Taxonomy" id="2294033"/>
    <lineage>
        <taxon>Bacteria</taxon>
        <taxon>Pseudomonadati</taxon>
        <taxon>Pseudomonadota</taxon>
        <taxon>Alphaproteobacteria</taxon>
        <taxon>Rhodobacterales</taxon>
        <taxon>Rhodobacter group</taxon>
        <taxon>Paenirhodobacter</taxon>
    </lineage>
</organism>
<dbReference type="Pfam" id="PF09361">
    <property type="entry name" value="Phasin_2"/>
    <property type="match status" value="1"/>
</dbReference>
<evidence type="ECO:0000259" key="1">
    <source>
        <dbReference type="Pfam" id="PF09361"/>
    </source>
</evidence>
<proteinExistence type="predicted"/>
<dbReference type="AlphaFoldDB" id="A0A421BS16"/>
<feature type="domain" description="Phasin" evidence="1">
    <location>
        <begin position="31"/>
        <end position="111"/>
    </location>
</feature>
<reference evidence="2 3" key="1">
    <citation type="submission" date="2018-10" db="EMBL/GenBank/DDBJ databases">
        <title>Rhodobacter sp . BO-81.</title>
        <authorList>
            <person name="Im W.T."/>
        </authorList>
    </citation>
    <scope>NUCLEOTIDE SEQUENCE [LARGE SCALE GENOMIC DNA]</scope>
    <source>
        <strain evidence="2 3">BO-81</strain>
    </source>
</reference>
<dbReference type="Proteomes" id="UP000279673">
    <property type="component" value="Unassembled WGS sequence"/>
</dbReference>